<evidence type="ECO:0000313" key="6">
    <source>
        <dbReference type="EMBL" id="KAF1816390.1"/>
    </source>
</evidence>
<dbReference type="PANTHER" id="PTHR33337:SF40">
    <property type="entry name" value="CENP-V_GFA DOMAIN-CONTAINING PROTEIN-RELATED"/>
    <property type="match status" value="1"/>
</dbReference>
<reference evidence="8" key="2">
    <citation type="submission" date="2020-04" db="EMBL/GenBank/DDBJ databases">
        <authorList>
            <consortium name="NCBI Genome Project"/>
        </authorList>
    </citation>
    <scope>NUCLEOTIDE SEQUENCE</scope>
    <source>
        <strain evidence="8">CBS 781.70</strain>
    </source>
</reference>
<evidence type="ECO:0000256" key="3">
    <source>
        <dbReference type="ARBA" id="ARBA00022833"/>
    </source>
</evidence>
<dbReference type="SUPFAM" id="SSF51316">
    <property type="entry name" value="Mss4-like"/>
    <property type="match status" value="1"/>
</dbReference>
<dbReference type="GO" id="GO:0046872">
    <property type="term" value="F:metal ion binding"/>
    <property type="evidence" value="ECO:0007669"/>
    <property type="project" value="UniProtKB-KW"/>
</dbReference>
<feature type="domain" description="CENP-V/GFA" evidence="5">
    <location>
        <begin position="3"/>
        <end position="111"/>
    </location>
</feature>
<evidence type="ECO:0000256" key="4">
    <source>
        <dbReference type="ARBA" id="ARBA00023239"/>
    </source>
</evidence>
<evidence type="ECO:0000259" key="5">
    <source>
        <dbReference type="PROSITE" id="PS51891"/>
    </source>
</evidence>
<dbReference type="RefSeq" id="XP_033538021.1">
    <property type="nucleotide sequence ID" value="XM_033678629.1"/>
</dbReference>
<dbReference type="Proteomes" id="UP000504638">
    <property type="component" value="Unplaced"/>
</dbReference>
<keyword evidence="7" id="KW-1185">Reference proteome</keyword>
<keyword evidence="2" id="KW-0479">Metal-binding</keyword>
<protein>
    <recommendedName>
        <fullName evidence="5">CENP-V/GFA domain-containing protein</fullName>
    </recommendedName>
</protein>
<dbReference type="OrthoDB" id="9985472at2759"/>
<organism evidence="6">
    <name type="scientific">Eremomyces bilateralis CBS 781.70</name>
    <dbReference type="NCBI Taxonomy" id="1392243"/>
    <lineage>
        <taxon>Eukaryota</taxon>
        <taxon>Fungi</taxon>
        <taxon>Dikarya</taxon>
        <taxon>Ascomycota</taxon>
        <taxon>Pezizomycotina</taxon>
        <taxon>Dothideomycetes</taxon>
        <taxon>Dothideomycetes incertae sedis</taxon>
        <taxon>Eremomycetales</taxon>
        <taxon>Eremomycetaceae</taxon>
        <taxon>Eremomyces</taxon>
    </lineage>
</organism>
<name>A0A6G1GEU2_9PEZI</name>
<dbReference type="AlphaFoldDB" id="A0A6G1GEU2"/>
<dbReference type="PROSITE" id="PS51891">
    <property type="entry name" value="CENP_V_GFA"/>
    <property type="match status" value="1"/>
</dbReference>
<dbReference type="EMBL" id="ML975150">
    <property type="protein sequence ID" value="KAF1816390.1"/>
    <property type="molecule type" value="Genomic_DNA"/>
</dbReference>
<dbReference type="GeneID" id="54419199"/>
<dbReference type="InterPro" id="IPR006913">
    <property type="entry name" value="CENP-V/GFA"/>
</dbReference>
<evidence type="ECO:0000313" key="7">
    <source>
        <dbReference type="Proteomes" id="UP000504638"/>
    </source>
</evidence>
<dbReference type="GO" id="GO:0016846">
    <property type="term" value="F:carbon-sulfur lyase activity"/>
    <property type="evidence" value="ECO:0007669"/>
    <property type="project" value="InterPro"/>
</dbReference>
<dbReference type="Gene3D" id="3.90.1590.10">
    <property type="entry name" value="glutathione-dependent formaldehyde- activating enzyme (gfa)"/>
    <property type="match status" value="1"/>
</dbReference>
<proteinExistence type="inferred from homology"/>
<dbReference type="InterPro" id="IPR011057">
    <property type="entry name" value="Mss4-like_sf"/>
</dbReference>
<dbReference type="PANTHER" id="PTHR33337">
    <property type="entry name" value="GFA DOMAIN-CONTAINING PROTEIN"/>
    <property type="match status" value="1"/>
</dbReference>
<sequence length="136" mass="15447">MELTGSCFCRRLAYKLELDSPDDARTSVCHCKNCKKAFGTTYGLTSKVAKDAFKYTKGTPKEFKDEASGVTREFCDHCGSYILEYGEQVQQSFRYICVGSLDDPEALPPKGEFFCKSRASWMPEIPNVFHKQEIKE</sequence>
<comment type="similarity">
    <text evidence="1">Belongs to the Gfa family.</text>
</comment>
<keyword evidence="4" id="KW-0456">Lyase</keyword>
<evidence type="ECO:0000313" key="8">
    <source>
        <dbReference type="RefSeq" id="XP_033538021.1"/>
    </source>
</evidence>
<keyword evidence="3" id="KW-0862">Zinc</keyword>
<evidence type="ECO:0000256" key="1">
    <source>
        <dbReference type="ARBA" id="ARBA00005495"/>
    </source>
</evidence>
<reference evidence="6 8" key="1">
    <citation type="submission" date="2020-01" db="EMBL/GenBank/DDBJ databases">
        <authorList>
            <consortium name="DOE Joint Genome Institute"/>
            <person name="Haridas S."/>
            <person name="Albert R."/>
            <person name="Binder M."/>
            <person name="Bloem J."/>
            <person name="Labutti K."/>
            <person name="Salamov A."/>
            <person name="Andreopoulos B."/>
            <person name="Baker S.E."/>
            <person name="Barry K."/>
            <person name="Bills G."/>
            <person name="Bluhm B.H."/>
            <person name="Cannon C."/>
            <person name="Castanera R."/>
            <person name="Culley D.E."/>
            <person name="Daum C."/>
            <person name="Ezra D."/>
            <person name="Gonzalez J.B."/>
            <person name="Henrissat B."/>
            <person name="Kuo A."/>
            <person name="Liang C."/>
            <person name="Lipzen A."/>
            <person name="Lutzoni F."/>
            <person name="Magnuson J."/>
            <person name="Mondo S."/>
            <person name="Nolan M."/>
            <person name="Ohm R."/>
            <person name="Pangilinan J."/>
            <person name="Park H.-J."/>
            <person name="Ramirez L."/>
            <person name="Alfaro M."/>
            <person name="Sun H."/>
            <person name="Tritt A."/>
            <person name="Yoshinaga Y."/>
            <person name="Zwiers L.-H."/>
            <person name="Turgeon B.G."/>
            <person name="Goodwin S.B."/>
            <person name="Spatafora J.W."/>
            <person name="Crous P.W."/>
            <person name="Grigoriev I.V."/>
        </authorList>
    </citation>
    <scope>NUCLEOTIDE SEQUENCE</scope>
    <source>
        <strain evidence="6 8">CBS 781.70</strain>
    </source>
</reference>
<accession>A0A6G1GEU2</accession>
<gene>
    <name evidence="6 8" type="ORF">P152DRAFT_454659</name>
</gene>
<evidence type="ECO:0000256" key="2">
    <source>
        <dbReference type="ARBA" id="ARBA00022723"/>
    </source>
</evidence>
<reference evidence="8" key="3">
    <citation type="submission" date="2025-04" db="UniProtKB">
        <authorList>
            <consortium name="RefSeq"/>
        </authorList>
    </citation>
    <scope>IDENTIFICATION</scope>
    <source>
        <strain evidence="8">CBS 781.70</strain>
    </source>
</reference>
<dbReference type="Pfam" id="PF04828">
    <property type="entry name" value="GFA"/>
    <property type="match status" value="1"/>
</dbReference>